<proteinExistence type="predicted"/>
<protein>
    <submittedName>
        <fullName evidence="1">Uncharacterized protein</fullName>
    </submittedName>
</protein>
<organism evidence="1 2">
    <name type="scientific">Linnemannia gamsii</name>
    <dbReference type="NCBI Taxonomy" id="64522"/>
    <lineage>
        <taxon>Eukaryota</taxon>
        <taxon>Fungi</taxon>
        <taxon>Fungi incertae sedis</taxon>
        <taxon>Mucoromycota</taxon>
        <taxon>Mortierellomycotina</taxon>
        <taxon>Mortierellomycetes</taxon>
        <taxon>Mortierellales</taxon>
        <taxon>Mortierellaceae</taxon>
        <taxon>Linnemannia</taxon>
    </lineage>
</organism>
<reference evidence="1 2" key="1">
    <citation type="journal article" date="2020" name="Fungal Divers.">
        <title>Resolving the Mortierellaceae phylogeny through synthesis of multi-gene phylogenetics and phylogenomics.</title>
        <authorList>
            <person name="Vandepol N."/>
            <person name="Liber J."/>
            <person name="Desiro A."/>
            <person name="Na H."/>
            <person name="Kennedy M."/>
            <person name="Barry K."/>
            <person name="Grigoriev I.V."/>
            <person name="Miller A.N."/>
            <person name="O'Donnell K."/>
            <person name="Stajich J.E."/>
            <person name="Bonito G."/>
        </authorList>
    </citation>
    <scope>NUCLEOTIDE SEQUENCE [LARGE SCALE GENOMIC DNA]</scope>
    <source>
        <strain evidence="1 2">AD045</strain>
    </source>
</reference>
<sequence length="193" mass="21614">MADIYERDYECCLSWDATQFVCVYLARLGGQADILEGVTSFDTQDQDVKDELFVTCDGVTIEIYSDFGDWSHRPLAEFMKGVGNILDPLAKKLRGSYLVLGDSIQGRIATWNIEQETRLSSCTQCYFDRTVVLVVCSALSKDGNLIAVAAENHVDIFWTTTWTLAVSYTIDDTQLYLLVARSNAFGTTPKSWS</sequence>
<keyword evidence="2" id="KW-1185">Reference proteome</keyword>
<comment type="caution">
    <text evidence="1">The sequence shown here is derived from an EMBL/GenBank/DDBJ whole genome shotgun (WGS) entry which is preliminary data.</text>
</comment>
<name>A0ABQ7JPP3_9FUNG</name>
<evidence type="ECO:0000313" key="1">
    <source>
        <dbReference type="EMBL" id="KAG0282583.1"/>
    </source>
</evidence>
<dbReference type="EMBL" id="JAAAIM010001037">
    <property type="protein sequence ID" value="KAG0282583.1"/>
    <property type="molecule type" value="Genomic_DNA"/>
</dbReference>
<accession>A0ABQ7JPP3</accession>
<dbReference type="Proteomes" id="UP001194696">
    <property type="component" value="Unassembled WGS sequence"/>
</dbReference>
<gene>
    <name evidence="1" type="ORF">BGZ96_000327</name>
</gene>
<evidence type="ECO:0000313" key="2">
    <source>
        <dbReference type="Proteomes" id="UP001194696"/>
    </source>
</evidence>